<reference evidence="1" key="1">
    <citation type="submission" date="2015-11" db="EMBL/GenBank/DDBJ databases">
        <authorList>
            <person name="Zhang Y."/>
            <person name="Guo Z."/>
        </authorList>
    </citation>
    <scope>NUCLEOTIDE SEQUENCE</scope>
    <source>
        <strain evidence="1">BN30871</strain>
    </source>
</reference>
<proteinExistence type="predicted"/>
<protein>
    <recommendedName>
        <fullName evidence="2">1-deoxy-D-xylulose-5-phosphate synthase</fullName>
    </recommendedName>
</protein>
<sequence>MKYKYRIMYIEYKGGGIIGPAHIGLVRFSKSGKSIHYDGKTFETLSGNGYKANYFDVETGEHYWISGCRKDGMDALYNTDVSIDEDVLEEYWCEIRNQPENKNISKLRAKGKY</sequence>
<evidence type="ECO:0000313" key="1">
    <source>
        <dbReference type="EMBL" id="CUV66578.1"/>
    </source>
</evidence>
<gene>
    <name evidence="1" type="ORF">BN3087_910011</name>
</gene>
<name>A0A0S4XQI0_9BACT</name>
<evidence type="ECO:0008006" key="2">
    <source>
        <dbReference type="Google" id="ProtNLM"/>
    </source>
</evidence>
<dbReference type="AlphaFoldDB" id="A0A0S4XQI0"/>
<accession>A0A0S4XQI0</accession>
<dbReference type="EMBL" id="FAXN01000097">
    <property type="protein sequence ID" value="CUV66578.1"/>
    <property type="molecule type" value="Genomic_DNA"/>
</dbReference>
<organism evidence="1">
    <name type="scientific">Sulfurovum sp. enrichment culture clone C5</name>
    <dbReference type="NCBI Taxonomy" id="497650"/>
    <lineage>
        <taxon>Bacteria</taxon>
        <taxon>Pseudomonadati</taxon>
        <taxon>Campylobacterota</taxon>
        <taxon>Epsilonproteobacteria</taxon>
        <taxon>Campylobacterales</taxon>
        <taxon>Sulfurovaceae</taxon>
        <taxon>Sulfurovum</taxon>
        <taxon>environmental samples</taxon>
    </lineage>
</organism>